<dbReference type="SUPFAM" id="SSF54695">
    <property type="entry name" value="POZ domain"/>
    <property type="match status" value="1"/>
</dbReference>
<organism evidence="2">
    <name type="scientific">Arcella intermedia</name>
    <dbReference type="NCBI Taxonomy" id="1963864"/>
    <lineage>
        <taxon>Eukaryota</taxon>
        <taxon>Amoebozoa</taxon>
        <taxon>Tubulinea</taxon>
        <taxon>Elardia</taxon>
        <taxon>Arcellinida</taxon>
        <taxon>Sphaerothecina</taxon>
        <taxon>Arcellidae</taxon>
        <taxon>Arcella</taxon>
    </lineage>
</organism>
<dbReference type="AlphaFoldDB" id="A0A6B2LP05"/>
<feature type="domain" description="BTB" evidence="1">
    <location>
        <begin position="7"/>
        <end position="129"/>
    </location>
</feature>
<dbReference type="Gene3D" id="3.30.710.10">
    <property type="entry name" value="Potassium Channel Kv1.1, Chain A"/>
    <property type="match status" value="1"/>
</dbReference>
<reference evidence="2" key="1">
    <citation type="journal article" date="2020" name="J. Eukaryot. Microbiol.">
        <title>De novo Sequencing, Assembly and Annotation of the Transcriptome for the Free-Living Testate Amoeba Arcella intermedia.</title>
        <authorList>
            <person name="Ribeiro G.M."/>
            <person name="Porfirio-Sousa A.L."/>
            <person name="Maurer-Alcala X.X."/>
            <person name="Katz L.A."/>
            <person name="Lahr D.J.G."/>
        </authorList>
    </citation>
    <scope>NUCLEOTIDE SEQUENCE</scope>
</reference>
<dbReference type="GO" id="GO:0031463">
    <property type="term" value="C:Cul3-RING ubiquitin ligase complex"/>
    <property type="evidence" value="ECO:0007669"/>
    <property type="project" value="TreeGrafter"/>
</dbReference>
<dbReference type="GO" id="GO:0043161">
    <property type="term" value="P:proteasome-mediated ubiquitin-dependent protein catabolic process"/>
    <property type="evidence" value="ECO:0007669"/>
    <property type="project" value="TreeGrafter"/>
</dbReference>
<dbReference type="InterPro" id="IPR003131">
    <property type="entry name" value="T1-type_BTB"/>
</dbReference>
<name>A0A6B2LP05_9EUKA</name>
<dbReference type="GO" id="GO:0051260">
    <property type="term" value="P:protein homooligomerization"/>
    <property type="evidence" value="ECO:0007669"/>
    <property type="project" value="InterPro"/>
</dbReference>
<accession>A0A6B2LP05</accession>
<dbReference type="InterPro" id="IPR000210">
    <property type="entry name" value="BTB/POZ_dom"/>
</dbReference>
<dbReference type="EMBL" id="GIBP01009883">
    <property type="protein sequence ID" value="NDV38852.1"/>
    <property type="molecule type" value="Transcribed_RNA"/>
</dbReference>
<dbReference type="GO" id="GO:0097602">
    <property type="term" value="F:cullin family protein binding"/>
    <property type="evidence" value="ECO:0007669"/>
    <property type="project" value="TreeGrafter"/>
</dbReference>
<dbReference type="SMART" id="SM00225">
    <property type="entry name" value="BTB"/>
    <property type="match status" value="1"/>
</dbReference>
<dbReference type="PANTHER" id="PTHR14958:SF29">
    <property type="entry name" value="INSOMNIAC, ISOFORM B"/>
    <property type="match status" value="1"/>
</dbReference>
<dbReference type="Pfam" id="PF02214">
    <property type="entry name" value="BTB_2"/>
    <property type="match status" value="1"/>
</dbReference>
<proteinExistence type="predicted"/>
<evidence type="ECO:0000313" key="2">
    <source>
        <dbReference type="EMBL" id="NDV38852.1"/>
    </source>
</evidence>
<dbReference type="PANTHER" id="PTHR14958">
    <property type="entry name" value="POTASSIUM CHANNEL TETRAMERISATION DOMAIN CONTAINING PROTEIN"/>
    <property type="match status" value="1"/>
</dbReference>
<dbReference type="GO" id="GO:0005737">
    <property type="term" value="C:cytoplasm"/>
    <property type="evidence" value="ECO:0007669"/>
    <property type="project" value="TreeGrafter"/>
</dbReference>
<protein>
    <recommendedName>
        <fullName evidence="1">BTB domain-containing protein</fullName>
    </recommendedName>
</protein>
<sequence length="145" mass="16948">MKPPQKDWVKLNVGGVEYLSTKNTLTSKPNTIFVLMFEVDTTEGQEKYKSLDDKEKMVLSTKMQKWNQADGAFKFDRDPEYFKPILNYLRTGHLHINKNIPLTAVLEEAAFYEVSELEILLKKEVEKEKLRKERAAKFSSSWEDL</sequence>
<evidence type="ECO:0000259" key="1">
    <source>
        <dbReference type="SMART" id="SM00225"/>
    </source>
</evidence>
<dbReference type="InterPro" id="IPR011333">
    <property type="entry name" value="SKP1/BTB/POZ_sf"/>
</dbReference>